<dbReference type="Gene3D" id="3.40.630.30">
    <property type="match status" value="1"/>
</dbReference>
<evidence type="ECO:0000259" key="1">
    <source>
        <dbReference type="PROSITE" id="PS51186"/>
    </source>
</evidence>
<gene>
    <name evidence="3" type="primary">LOC107270861</name>
</gene>
<dbReference type="SUPFAM" id="SSF55729">
    <property type="entry name" value="Acyl-CoA N-acyltransferases (Nat)"/>
    <property type="match status" value="1"/>
</dbReference>
<sequence length="203" mass="22812">MVLGIFTCGLNNLITTMKESQYCVVPLHSRPEMIKNCCILINSEWPRSETARLRTLNMSCDDFPTCLILLNGDRVVGHCKISLISSMSDSCFIESVVIDYERRSQGLGSILMQGAEEYVAKKGIKNIYLTTRGQEQFYLKNGYNICEPINLYGYTSFITSSPMTKEKARYIVSAGPPPPPMPINVKKPHLPIVSAKTYMVKKL</sequence>
<dbReference type="CTD" id="24142"/>
<proteinExistence type="predicted"/>
<dbReference type="Proteomes" id="UP000694920">
    <property type="component" value="Unplaced"/>
</dbReference>
<dbReference type="CDD" id="cd04301">
    <property type="entry name" value="NAT_SF"/>
    <property type="match status" value="1"/>
</dbReference>
<dbReference type="GO" id="GO:1905502">
    <property type="term" value="F:acetyl-CoA binding"/>
    <property type="evidence" value="ECO:0007669"/>
    <property type="project" value="TreeGrafter"/>
</dbReference>
<organism evidence="2 3">
    <name type="scientific">Cephus cinctus</name>
    <name type="common">Wheat stem sawfly</name>
    <dbReference type="NCBI Taxonomy" id="211228"/>
    <lineage>
        <taxon>Eukaryota</taxon>
        <taxon>Metazoa</taxon>
        <taxon>Ecdysozoa</taxon>
        <taxon>Arthropoda</taxon>
        <taxon>Hexapoda</taxon>
        <taxon>Insecta</taxon>
        <taxon>Pterygota</taxon>
        <taxon>Neoptera</taxon>
        <taxon>Endopterygota</taxon>
        <taxon>Hymenoptera</taxon>
        <taxon>Cephoidea</taxon>
        <taxon>Cephidae</taxon>
        <taxon>Cephus</taxon>
    </lineage>
</organism>
<dbReference type="RefSeq" id="XP_015601746.1">
    <property type="nucleotide sequence ID" value="XM_015746260.2"/>
</dbReference>
<dbReference type="KEGG" id="ccin:107270861"/>
<accession>A0AAJ7C5G7</accession>
<reference evidence="3" key="1">
    <citation type="submission" date="2025-08" db="UniProtKB">
        <authorList>
            <consortium name="RefSeq"/>
        </authorList>
    </citation>
    <scope>IDENTIFICATION</scope>
</reference>
<dbReference type="InterPro" id="IPR000182">
    <property type="entry name" value="GNAT_dom"/>
</dbReference>
<dbReference type="GO" id="GO:0008080">
    <property type="term" value="F:N-acetyltransferase activity"/>
    <property type="evidence" value="ECO:0007669"/>
    <property type="project" value="InterPro"/>
</dbReference>
<protein>
    <submittedName>
        <fullName evidence="3">N-acetyltransferase 6 isoform X1</fullName>
    </submittedName>
</protein>
<name>A0AAJ7C5G7_CEPCN</name>
<keyword evidence="2" id="KW-1185">Reference proteome</keyword>
<dbReference type="PROSITE" id="PS51186">
    <property type="entry name" value="GNAT"/>
    <property type="match status" value="1"/>
</dbReference>
<feature type="domain" description="N-acetyltransferase" evidence="1">
    <location>
        <begin position="25"/>
        <end position="164"/>
    </location>
</feature>
<dbReference type="PANTHER" id="PTHR13538:SF4">
    <property type="entry name" value="N-ALPHA-ACETYLTRANSFERASE 80"/>
    <property type="match status" value="1"/>
</dbReference>
<dbReference type="InterPro" id="IPR039840">
    <property type="entry name" value="NAA80"/>
</dbReference>
<dbReference type="AlphaFoldDB" id="A0AAJ7C5G7"/>
<evidence type="ECO:0000313" key="2">
    <source>
        <dbReference type="Proteomes" id="UP000694920"/>
    </source>
</evidence>
<dbReference type="Pfam" id="PF00583">
    <property type="entry name" value="Acetyltransf_1"/>
    <property type="match status" value="1"/>
</dbReference>
<dbReference type="PANTHER" id="PTHR13538">
    <property type="entry name" value="N-ACETYLTRANSFERASE 6"/>
    <property type="match status" value="1"/>
</dbReference>
<dbReference type="GeneID" id="107270861"/>
<dbReference type="GO" id="GO:0005737">
    <property type="term" value="C:cytoplasm"/>
    <property type="evidence" value="ECO:0007669"/>
    <property type="project" value="TreeGrafter"/>
</dbReference>
<evidence type="ECO:0000313" key="3">
    <source>
        <dbReference type="RefSeq" id="XP_015601746.1"/>
    </source>
</evidence>
<dbReference type="InterPro" id="IPR016181">
    <property type="entry name" value="Acyl_CoA_acyltransferase"/>
</dbReference>